<proteinExistence type="predicted"/>
<dbReference type="Proteomes" id="UP001057134">
    <property type="component" value="Chromosome"/>
</dbReference>
<evidence type="ECO:0000313" key="2">
    <source>
        <dbReference type="EMBL" id="UQZ86126.1"/>
    </source>
</evidence>
<sequence length="175" mass="19335">MAMNNRQYSTEFDEVYKLLLQLSVSIQHIRETSFHLTRAGGGALPPAWSGFQHFFQTGEYFHHRCQGYVESLLVTGGYAPRSVNIWVNQLVYTANEHFKQAMPYWDQVMRSPGFAALPQFAALDRQLKEFWPTEGRIMVAANRLNTAAPPSGKATQPAAGQAAAGIPPAPAPAGQ</sequence>
<accession>A0ABY4RWR2</accession>
<reference evidence="2" key="1">
    <citation type="submission" date="2018-02" db="EMBL/GenBank/DDBJ databases">
        <authorList>
            <person name="Kim S.-K."/>
            <person name="Jung H.-I."/>
            <person name="Lee S.-W."/>
        </authorList>
    </citation>
    <scope>NUCLEOTIDE SEQUENCE</scope>
    <source>
        <strain evidence="2">SK3146</strain>
    </source>
</reference>
<keyword evidence="3" id="KW-1185">Reference proteome</keyword>
<gene>
    <name evidence="2" type="ORF">SK3146_05418</name>
</gene>
<dbReference type="EMBL" id="CP027059">
    <property type="protein sequence ID" value="UQZ86126.1"/>
    <property type="molecule type" value="Genomic_DNA"/>
</dbReference>
<evidence type="ECO:0000256" key="1">
    <source>
        <dbReference type="SAM" id="MobiDB-lite"/>
    </source>
</evidence>
<feature type="region of interest" description="Disordered" evidence="1">
    <location>
        <begin position="147"/>
        <end position="175"/>
    </location>
</feature>
<protein>
    <submittedName>
        <fullName evidence="2">Uncharacterized protein</fullName>
    </submittedName>
</protein>
<name>A0ABY4RWR2_9BACL</name>
<reference evidence="2" key="2">
    <citation type="journal article" date="2021" name="J Anim Sci Technol">
        <title>Complete genome sequence of Paenibacillus konkukensis sp. nov. SK3146 as a potential probiotic strain.</title>
        <authorList>
            <person name="Jung H.I."/>
            <person name="Park S."/>
            <person name="Niu K.M."/>
            <person name="Lee S.W."/>
            <person name="Kothari D."/>
            <person name="Yi K.J."/>
            <person name="Kim S.K."/>
        </authorList>
    </citation>
    <scope>NUCLEOTIDE SEQUENCE</scope>
    <source>
        <strain evidence="2">SK3146</strain>
    </source>
</reference>
<organism evidence="2 3">
    <name type="scientific">Paenibacillus konkukensis</name>
    <dbReference type="NCBI Taxonomy" id="2020716"/>
    <lineage>
        <taxon>Bacteria</taxon>
        <taxon>Bacillati</taxon>
        <taxon>Bacillota</taxon>
        <taxon>Bacilli</taxon>
        <taxon>Bacillales</taxon>
        <taxon>Paenibacillaceae</taxon>
        <taxon>Paenibacillus</taxon>
    </lineage>
</organism>
<evidence type="ECO:0000313" key="3">
    <source>
        <dbReference type="Proteomes" id="UP001057134"/>
    </source>
</evidence>
<feature type="compositionally biased region" description="Low complexity" evidence="1">
    <location>
        <begin position="154"/>
        <end position="166"/>
    </location>
</feature>
<dbReference type="RefSeq" id="WP_249861691.1">
    <property type="nucleotide sequence ID" value="NZ_CP027059.1"/>
</dbReference>